<organism evidence="1">
    <name type="scientific">uncultured organism</name>
    <dbReference type="NCBI Taxonomy" id="155900"/>
    <lineage>
        <taxon>unclassified sequences</taxon>
        <taxon>environmental samples</taxon>
    </lineage>
</organism>
<dbReference type="Pfam" id="PF12570">
    <property type="entry name" value="DUF3750"/>
    <property type="match status" value="1"/>
</dbReference>
<protein>
    <recommendedName>
        <fullName evidence="2">DUF3750 domain-containing protein</fullName>
    </recommendedName>
</protein>
<dbReference type="InterPro" id="IPR022224">
    <property type="entry name" value="DUF3750"/>
</dbReference>
<accession>A0A5B8RBX2</accession>
<reference evidence="1" key="1">
    <citation type="submission" date="2019-06" db="EMBL/GenBank/DDBJ databases">
        <authorList>
            <person name="Murdoch R.W."/>
            <person name="Fathepure B."/>
        </authorList>
    </citation>
    <scope>NUCLEOTIDE SEQUENCE</scope>
</reference>
<evidence type="ECO:0008006" key="2">
    <source>
        <dbReference type="Google" id="ProtNLM"/>
    </source>
</evidence>
<dbReference type="EMBL" id="MN079081">
    <property type="protein sequence ID" value="QEA04197.1"/>
    <property type="molecule type" value="Genomic_DNA"/>
</dbReference>
<proteinExistence type="predicted"/>
<evidence type="ECO:0000313" key="1">
    <source>
        <dbReference type="EMBL" id="QEA04197.1"/>
    </source>
</evidence>
<dbReference type="AlphaFoldDB" id="A0A5B8RBX2"/>
<gene>
    <name evidence="1" type="ORF">KBTEX_00501</name>
</gene>
<name>A0A5B8RBX2_9ZZZZ</name>
<sequence length="277" mass="28900">MSGRRRRLAVVTLLALMVTGPAVMWASGGFVVEGDWRTASRASAGIAPVPGAAPEAIVQVYAARAFEWRGAFAVHTWIATKPAGGGRYTVYQVTGWGGGRVHRSAAEPDRAWFGAPPRLLADIRGPRAAALIPRIDGAVDDYPFPHTYRSWPGPNSNTFTAWVIRHVDGLSVALPPTALGKDYLADGVLARVPSGSGYQLSLYGLAGVSVAAVEGLTVNVLGLELGVAPWPPALVLPGVGRFGPFGPGIQRPPPAGDAQARATAASRAVEEIANSAR</sequence>